<protein>
    <submittedName>
        <fullName evidence="1">Uncharacterized protein</fullName>
    </submittedName>
</protein>
<dbReference type="STRING" id="1120996.SAMN02746066_03971"/>
<reference evidence="1 2" key="1">
    <citation type="submission" date="2016-11" db="EMBL/GenBank/DDBJ databases">
        <authorList>
            <person name="Jaros S."/>
            <person name="Januszkiewicz K."/>
            <person name="Wedrychowicz H."/>
        </authorList>
    </citation>
    <scope>NUCLEOTIDE SEQUENCE [LARGE SCALE GENOMIC DNA]</scope>
    <source>
        <strain evidence="1 2">DSM 15930</strain>
    </source>
</reference>
<dbReference type="RefSeq" id="WP_073290621.1">
    <property type="nucleotide sequence ID" value="NZ_FRCP01000022.1"/>
</dbReference>
<evidence type="ECO:0000313" key="1">
    <source>
        <dbReference type="EMBL" id="SHM93357.1"/>
    </source>
</evidence>
<dbReference type="Proteomes" id="UP000184038">
    <property type="component" value="Unassembled WGS sequence"/>
</dbReference>
<gene>
    <name evidence="1" type="ORF">SAMN02746066_03971</name>
</gene>
<dbReference type="OrthoDB" id="1755872at2"/>
<evidence type="ECO:0000313" key="2">
    <source>
        <dbReference type="Proteomes" id="UP000184038"/>
    </source>
</evidence>
<sequence length="85" mass="9863">MEEFYAAIEEKIKESGYPKKVDGCSIYTEISDFIEDKDNGSYLYLSKNHEDDVFEYKIDVMTDNFNLATLSITSRGQSYFIDFDA</sequence>
<dbReference type="AlphaFoldDB" id="A0A1M7MQR6"/>
<organism evidence="1 2">
    <name type="scientific">Anaerosporobacter mobilis DSM 15930</name>
    <dbReference type="NCBI Taxonomy" id="1120996"/>
    <lineage>
        <taxon>Bacteria</taxon>
        <taxon>Bacillati</taxon>
        <taxon>Bacillota</taxon>
        <taxon>Clostridia</taxon>
        <taxon>Lachnospirales</taxon>
        <taxon>Lachnospiraceae</taxon>
        <taxon>Anaerosporobacter</taxon>
    </lineage>
</organism>
<name>A0A1M7MQR6_9FIRM</name>
<keyword evidence="2" id="KW-1185">Reference proteome</keyword>
<accession>A0A1M7MQR6</accession>
<dbReference type="EMBL" id="FRCP01000022">
    <property type="protein sequence ID" value="SHM93357.1"/>
    <property type="molecule type" value="Genomic_DNA"/>
</dbReference>
<proteinExistence type="predicted"/>